<dbReference type="InterPro" id="IPR008920">
    <property type="entry name" value="TF_FadR/GntR_C"/>
</dbReference>
<feature type="domain" description="HTH gntR-type" evidence="4">
    <location>
        <begin position="22"/>
        <end position="89"/>
    </location>
</feature>
<dbReference type="SUPFAM" id="SSF48008">
    <property type="entry name" value="GntR ligand-binding domain-like"/>
    <property type="match status" value="1"/>
</dbReference>
<organism evidence="5 6">
    <name type="scientific">Nocardiopsis flavescens</name>
    <dbReference type="NCBI Taxonomy" id="758803"/>
    <lineage>
        <taxon>Bacteria</taxon>
        <taxon>Bacillati</taxon>
        <taxon>Actinomycetota</taxon>
        <taxon>Actinomycetes</taxon>
        <taxon>Streptosporangiales</taxon>
        <taxon>Nocardiopsidaceae</taxon>
        <taxon>Nocardiopsis</taxon>
    </lineage>
</organism>
<dbReference type="SUPFAM" id="SSF46785">
    <property type="entry name" value="Winged helix' DNA-binding domain"/>
    <property type="match status" value="1"/>
</dbReference>
<evidence type="ECO:0000313" key="6">
    <source>
        <dbReference type="Proteomes" id="UP000184452"/>
    </source>
</evidence>
<evidence type="ECO:0000259" key="4">
    <source>
        <dbReference type="PROSITE" id="PS50949"/>
    </source>
</evidence>
<dbReference type="InterPro" id="IPR000524">
    <property type="entry name" value="Tscrpt_reg_HTH_GntR"/>
</dbReference>
<evidence type="ECO:0000256" key="2">
    <source>
        <dbReference type="ARBA" id="ARBA00023125"/>
    </source>
</evidence>
<dbReference type="PRINTS" id="PR00033">
    <property type="entry name" value="HTHASNC"/>
</dbReference>
<dbReference type="Gene3D" id="1.20.120.530">
    <property type="entry name" value="GntR ligand-binding domain-like"/>
    <property type="match status" value="1"/>
</dbReference>
<dbReference type="SMART" id="SM00345">
    <property type="entry name" value="HTH_GNTR"/>
    <property type="match status" value="1"/>
</dbReference>
<dbReference type="AlphaFoldDB" id="A0A1M6S9Q3"/>
<keyword evidence="1" id="KW-0805">Transcription regulation</keyword>
<keyword evidence="6" id="KW-1185">Reference proteome</keyword>
<dbReference type="SMART" id="SM00895">
    <property type="entry name" value="FCD"/>
    <property type="match status" value="1"/>
</dbReference>
<dbReference type="EMBL" id="FQZK01000019">
    <property type="protein sequence ID" value="SHK41419.1"/>
    <property type="molecule type" value="Genomic_DNA"/>
</dbReference>
<dbReference type="PRINTS" id="PR00035">
    <property type="entry name" value="HTHGNTR"/>
</dbReference>
<dbReference type="Pfam" id="PF00392">
    <property type="entry name" value="GntR"/>
    <property type="match status" value="1"/>
</dbReference>
<dbReference type="PROSITE" id="PS50949">
    <property type="entry name" value="HTH_GNTR"/>
    <property type="match status" value="1"/>
</dbReference>
<evidence type="ECO:0000256" key="3">
    <source>
        <dbReference type="ARBA" id="ARBA00023163"/>
    </source>
</evidence>
<dbReference type="InterPro" id="IPR036388">
    <property type="entry name" value="WH-like_DNA-bd_sf"/>
</dbReference>
<evidence type="ECO:0000313" key="5">
    <source>
        <dbReference type="EMBL" id="SHK41419.1"/>
    </source>
</evidence>
<keyword evidence="2 5" id="KW-0238">DNA-binding</keyword>
<proteinExistence type="predicted"/>
<dbReference type="STRING" id="758803.SAMN05421803_11984"/>
<dbReference type="GO" id="GO:0043565">
    <property type="term" value="F:sequence-specific DNA binding"/>
    <property type="evidence" value="ECO:0007669"/>
    <property type="project" value="InterPro"/>
</dbReference>
<name>A0A1M6S9Q3_9ACTN</name>
<sequence>MPGMTAAEPPPDAAPVFKRHSRGLSAQVYDWLYEAIVSVRLEPARRLSENELAARLGVSRTPVRDALYRLAEEGLVDVFPQQGTFVARIDRQGLADAQFVREALERAAFRDAVRGAGPRDLEAMRENLREQERARDRGDIEGFFDLDQRLHQLFFDAAGHPGAGRVARRARPQMDRVRRLALPDTTGFDVLVGEHRALVEALAAGDAEGGDAVLTGHLRLILATVDRVRGAHPGYFT</sequence>
<dbReference type="OrthoDB" id="8680240at2"/>
<dbReference type="InterPro" id="IPR036390">
    <property type="entry name" value="WH_DNA-bd_sf"/>
</dbReference>
<dbReference type="Gene3D" id="1.10.10.10">
    <property type="entry name" value="Winged helix-like DNA-binding domain superfamily/Winged helix DNA-binding domain"/>
    <property type="match status" value="1"/>
</dbReference>
<keyword evidence="3" id="KW-0804">Transcription</keyword>
<gene>
    <name evidence="5" type="ORF">SAMN05421803_11984</name>
</gene>
<dbReference type="PANTHER" id="PTHR43537">
    <property type="entry name" value="TRANSCRIPTIONAL REGULATOR, GNTR FAMILY"/>
    <property type="match status" value="1"/>
</dbReference>
<dbReference type="PANTHER" id="PTHR43537:SF45">
    <property type="entry name" value="GNTR FAMILY REGULATORY PROTEIN"/>
    <property type="match status" value="1"/>
</dbReference>
<protein>
    <submittedName>
        <fullName evidence="5">DNA-binding transcriptional regulator, GntR family</fullName>
    </submittedName>
</protein>
<evidence type="ECO:0000256" key="1">
    <source>
        <dbReference type="ARBA" id="ARBA00023015"/>
    </source>
</evidence>
<reference evidence="5 6" key="1">
    <citation type="submission" date="2016-11" db="EMBL/GenBank/DDBJ databases">
        <authorList>
            <person name="Jaros S."/>
            <person name="Januszkiewicz K."/>
            <person name="Wedrychowicz H."/>
        </authorList>
    </citation>
    <scope>NUCLEOTIDE SEQUENCE [LARGE SCALE GENOMIC DNA]</scope>
    <source>
        <strain evidence="5 6">CGMCC 4.5723</strain>
    </source>
</reference>
<dbReference type="Proteomes" id="UP000184452">
    <property type="component" value="Unassembled WGS sequence"/>
</dbReference>
<dbReference type="InterPro" id="IPR011711">
    <property type="entry name" value="GntR_C"/>
</dbReference>
<dbReference type="CDD" id="cd07377">
    <property type="entry name" value="WHTH_GntR"/>
    <property type="match status" value="1"/>
</dbReference>
<accession>A0A1M6S9Q3</accession>
<dbReference type="Pfam" id="PF07729">
    <property type="entry name" value="FCD"/>
    <property type="match status" value="1"/>
</dbReference>
<dbReference type="InterPro" id="IPR000485">
    <property type="entry name" value="AsnC-type_HTH_dom"/>
</dbReference>
<dbReference type="GO" id="GO:0003700">
    <property type="term" value="F:DNA-binding transcription factor activity"/>
    <property type="evidence" value="ECO:0007669"/>
    <property type="project" value="InterPro"/>
</dbReference>